<keyword evidence="3" id="KW-1185">Reference proteome</keyword>
<feature type="domain" description="NADP-dependent oxidoreductase" evidence="1">
    <location>
        <begin position="17"/>
        <end position="321"/>
    </location>
</feature>
<dbReference type="Proteomes" id="UP000660861">
    <property type="component" value="Unassembled WGS sequence"/>
</dbReference>
<dbReference type="RefSeq" id="WP_262398317.1">
    <property type="nucleotide sequence ID" value="NZ_JACRTC010000008.1"/>
</dbReference>
<dbReference type="AlphaFoldDB" id="A0A926EB17"/>
<organism evidence="2 3">
    <name type="scientific">Zongyangia hominis</name>
    <dbReference type="NCBI Taxonomy" id="2763677"/>
    <lineage>
        <taxon>Bacteria</taxon>
        <taxon>Bacillati</taxon>
        <taxon>Bacillota</taxon>
        <taxon>Clostridia</taxon>
        <taxon>Eubacteriales</taxon>
        <taxon>Oscillospiraceae</taxon>
        <taxon>Zongyangia</taxon>
    </lineage>
</organism>
<dbReference type="InterPro" id="IPR036812">
    <property type="entry name" value="NAD(P)_OxRdtase_dom_sf"/>
</dbReference>
<accession>A0A926EB17</accession>
<proteinExistence type="predicted"/>
<dbReference type="Pfam" id="PF00248">
    <property type="entry name" value="Aldo_ket_red"/>
    <property type="match status" value="1"/>
</dbReference>
<dbReference type="PANTHER" id="PTHR43364">
    <property type="entry name" value="NADH-SPECIFIC METHYLGLYOXAL REDUCTASE-RELATED"/>
    <property type="match status" value="1"/>
</dbReference>
<name>A0A926EB17_9FIRM</name>
<dbReference type="GO" id="GO:0005829">
    <property type="term" value="C:cytosol"/>
    <property type="evidence" value="ECO:0007669"/>
    <property type="project" value="TreeGrafter"/>
</dbReference>
<evidence type="ECO:0000313" key="2">
    <source>
        <dbReference type="EMBL" id="MBC8571235.1"/>
    </source>
</evidence>
<sequence length="337" mass="37841">MKYTALGRTGMQVSRFCLGTTNFGNVTDEKEARRIMDAAIDAGINYFDTANEYGGGHKGITETIIGRWFQDTGKRKKVIMQTKAFSWMADSDDPINEEAHGLSTYKLRRNLEDSLKRLQTDHIEVYMMHHYDRGTSWDELYECYQSMLYQGKIDYLGSSNSAGYDLCEAQMEAKKRNILGVVVEEHRYNLMCRLPELELLPAAQKLGIGTFAYSPLNAGVLAGKSLHDPTKSRRIEANVIDAEHPKAPNYMNFIDMEPQLAKFAKLCDELGETQANVAVAWLLSRPNLTGVIVGPRTVEQFEAMLPAMELTLPDDFIKEMDLIFPGPGGGAPEAYAW</sequence>
<dbReference type="PANTHER" id="PTHR43364:SF5">
    <property type="entry name" value="REDUCTASE"/>
    <property type="match status" value="1"/>
</dbReference>
<evidence type="ECO:0000259" key="1">
    <source>
        <dbReference type="Pfam" id="PF00248"/>
    </source>
</evidence>
<reference evidence="2" key="1">
    <citation type="submission" date="2020-08" db="EMBL/GenBank/DDBJ databases">
        <title>Genome public.</title>
        <authorList>
            <person name="Liu C."/>
            <person name="Sun Q."/>
        </authorList>
    </citation>
    <scope>NUCLEOTIDE SEQUENCE</scope>
    <source>
        <strain evidence="2">NSJ-54</strain>
    </source>
</reference>
<comment type="caution">
    <text evidence="2">The sequence shown here is derived from an EMBL/GenBank/DDBJ whole genome shotgun (WGS) entry which is preliminary data.</text>
</comment>
<dbReference type="EMBL" id="JACRTC010000008">
    <property type="protein sequence ID" value="MBC8571235.1"/>
    <property type="molecule type" value="Genomic_DNA"/>
</dbReference>
<gene>
    <name evidence="2" type="ORF">H8709_10400</name>
</gene>
<protein>
    <submittedName>
        <fullName evidence="2">Aldo/keto reductase</fullName>
    </submittedName>
</protein>
<dbReference type="Gene3D" id="3.20.20.100">
    <property type="entry name" value="NADP-dependent oxidoreductase domain"/>
    <property type="match status" value="1"/>
</dbReference>
<dbReference type="InterPro" id="IPR023210">
    <property type="entry name" value="NADP_OxRdtase_dom"/>
</dbReference>
<dbReference type="SUPFAM" id="SSF51430">
    <property type="entry name" value="NAD(P)-linked oxidoreductase"/>
    <property type="match status" value="1"/>
</dbReference>
<evidence type="ECO:0000313" key="3">
    <source>
        <dbReference type="Proteomes" id="UP000660861"/>
    </source>
</evidence>
<dbReference type="InterPro" id="IPR050523">
    <property type="entry name" value="AKR_Detox_Biosynth"/>
</dbReference>